<keyword evidence="6" id="KW-0902">Two-component regulatory system</keyword>
<keyword evidence="8" id="KW-0238">DNA-binding</keyword>
<evidence type="ECO:0000313" key="16">
    <source>
        <dbReference type="Proteomes" id="UP000271031"/>
    </source>
</evidence>
<dbReference type="Pfam" id="PF07730">
    <property type="entry name" value="HisKA_3"/>
    <property type="match status" value="1"/>
</dbReference>
<evidence type="ECO:0000256" key="2">
    <source>
        <dbReference type="ARBA" id="ARBA00022679"/>
    </source>
</evidence>
<accession>A0A3M8CWH8</accession>
<dbReference type="CDD" id="cd06170">
    <property type="entry name" value="LuxR_C_like"/>
    <property type="match status" value="1"/>
</dbReference>
<evidence type="ECO:0000256" key="4">
    <source>
        <dbReference type="ARBA" id="ARBA00022777"/>
    </source>
</evidence>
<dbReference type="InterPro" id="IPR001789">
    <property type="entry name" value="Sig_transdc_resp-reg_receiver"/>
</dbReference>
<evidence type="ECO:0000256" key="1">
    <source>
        <dbReference type="ARBA" id="ARBA00022553"/>
    </source>
</evidence>
<sequence>MLSMIKKWFWYNWVIFALRTIWLGIIVIADVMYQAMIAVPFGVIILIAFLVYAIPLIVQYRKENWYLAVEVLLTGFFYLFVAYIAPALTWCFVLLVIIIGVASSRRTFMWTGISSGIIFPALNGLITNRLPYEFMFSCSFGFAIGIAFSILIESHKQGRIIQEQKQLLEQHIKQIEELTLIEERNRLSHELHDTIGHSLTSLIVGVESLRSSVPDSQIERVDKLVSIAQGSLDDIRKHFHQLSDARLNQSLSEALLELTEEFMKSTGVTVNFRVIGSETLVMQKMSLCLYRCLQESLTNAVRHGQASVISVDLYFESQQLRLQIEDNGNGIESIEFGLALEGMKERLEQLQGTLSVHSQSGQGTVVICNVPIQVEAGQGSIRLLIVDDQVMIADSLQQILSQQDNFIVVGTASDGQEALEQCERHQPDIVLMDVHMQGMHGLKTFLQMKERWPNMKIVIMTTFEDSVQAATALEHGAEGYMLKSTRPKEMMEAMKLIYSGGTWLDQSIATRVFEEMKRQREQLEKYSPNDPYGLTKREREILQLLSDGLRYKSIATKLYLSEGTVRNYCSTLYSKLGVSNREEAIELARNESIR</sequence>
<keyword evidence="7" id="KW-0805">Transcription regulation</keyword>
<dbReference type="InterPro" id="IPR058245">
    <property type="entry name" value="NreC/VraR/RcsB-like_REC"/>
</dbReference>
<keyword evidence="2" id="KW-0808">Transferase</keyword>
<feature type="domain" description="Histidine kinase" evidence="13">
    <location>
        <begin position="186"/>
        <end position="374"/>
    </location>
</feature>
<dbReference type="SMART" id="SM00448">
    <property type="entry name" value="REC"/>
    <property type="match status" value="1"/>
</dbReference>
<dbReference type="Gene3D" id="1.20.5.1930">
    <property type="match status" value="1"/>
</dbReference>
<evidence type="ECO:0000256" key="7">
    <source>
        <dbReference type="ARBA" id="ARBA00023015"/>
    </source>
</evidence>
<dbReference type="Pfam" id="PF00196">
    <property type="entry name" value="GerE"/>
    <property type="match status" value="1"/>
</dbReference>
<evidence type="ECO:0000259" key="13">
    <source>
        <dbReference type="PROSITE" id="PS50109"/>
    </source>
</evidence>
<dbReference type="SUPFAM" id="SSF55874">
    <property type="entry name" value="ATPase domain of HSP90 chaperone/DNA topoisomerase II/histidine kinase"/>
    <property type="match status" value="1"/>
</dbReference>
<organism evidence="15 16">
    <name type="scientific">Brevibacillus fluminis</name>
    <dbReference type="NCBI Taxonomy" id="511487"/>
    <lineage>
        <taxon>Bacteria</taxon>
        <taxon>Bacillati</taxon>
        <taxon>Bacillota</taxon>
        <taxon>Bacilli</taxon>
        <taxon>Bacillales</taxon>
        <taxon>Paenibacillaceae</taxon>
        <taxon>Brevibacillus</taxon>
    </lineage>
</organism>
<feature type="domain" description="Response regulatory" evidence="14">
    <location>
        <begin position="382"/>
        <end position="498"/>
    </location>
</feature>
<feature type="transmembrane region" description="Helical" evidence="11">
    <location>
        <begin position="35"/>
        <end position="58"/>
    </location>
</feature>
<dbReference type="InterPro" id="IPR011712">
    <property type="entry name" value="Sig_transdc_His_kin_sub3_dim/P"/>
</dbReference>
<keyword evidence="3" id="KW-0547">Nucleotide-binding</keyword>
<dbReference type="SMART" id="SM00421">
    <property type="entry name" value="HTH_LUXR"/>
    <property type="match status" value="1"/>
</dbReference>
<keyword evidence="4" id="KW-0418">Kinase</keyword>
<evidence type="ECO:0000256" key="8">
    <source>
        <dbReference type="ARBA" id="ARBA00023125"/>
    </source>
</evidence>
<dbReference type="InterPro" id="IPR039420">
    <property type="entry name" value="WalR-like"/>
</dbReference>
<evidence type="ECO:0000256" key="9">
    <source>
        <dbReference type="ARBA" id="ARBA00023163"/>
    </source>
</evidence>
<dbReference type="GO" id="GO:0016020">
    <property type="term" value="C:membrane"/>
    <property type="evidence" value="ECO:0007669"/>
    <property type="project" value="InterPro"/>
</dbReference>
<dbReference type="InterPro" id="IPR003594">
    <property type="entry name" value="HATPase_dom"/>
</dbReference>
<dbReference type="EMBL" id="RHHQ01000027">
    <property type="protein sequence ID" value="RNB79711.1"/>
    <property type="molecule type" value="Genomic_DNA"/>
</dbReference>
<dbReference type="GO" id="GO:0003677">
    <property type="term" value="F:DNA binding"/>
    <property type="evidence" value="ECO:0007669"/>
    <property type="project" value="UniProtKB-KW"/>
</dbReference>
<gene>
    <name evidence="15" type="ORF">EDM56_28255</name>
</gene>
<dbReference type="Pfam" id="PF00072">
    <property type="entry name" value="Response_reg"/>
    <property type="match status" value="1"/>
</dbReference>
<evidence type="ECO:0000256" key="11">
    <source>
        <dbReference type="SAM" id="Phobius"/>
    </source>
</evidence>
<dbReference type="AlphaFoldDB" id="A0A3M8CWH8"/>
<dbReference type="SMART" id="SM00387">
    <property type="entry name" value="HATPase_c"/>
    <property type="match status" value="1"/>
</dbReference>
<dbReference type="SUPFAM" id="SSF52172">
    <property type="entry name" value="CheY-like"/>
    <property type="match status" value="1"/>
</dbReference>
<feature type="transmembrane region" description="Helical" evidence="11">
    <location>
        <begin position="108"/>
        <end position="126"/>
    </location>
</feature>
<dbReference type="RefSeq" id="WP_122921288.1">
    <property type="nucleotide sequence ID" value="NZ_RHHQ01000027.1"/>
</dbReference>
<dbReference type="PROSITE" id="PS50110">
    <property type="entry name" value="RESPONSE_REGULATORY"/>
    <property type="match status" value="1"/>
</dbReference>
<dbReference type="Pfam" id="PF02518">
    <property type="entry name" value="HATPase_c"/>
    <property type="match status" value="1"/>
</dbReference>
<dbReference type="PRINTS" id="PR00038">
    <property type="entry name" value="HTHLUXR"/>
</dbReference>
<dbReference type="InterPro" id="IPR000792">
    <property type="entry name" value="Tscrpt_reg_LuxR_C"/>
</dbReference>
<comment type="caution">
    <text evidence="15">The sequence shown here is derived from an EMBL/GenBank/DDBJ whole genome shotgun (WGS) entry which is preliminary data.</text>
</comment>
<keyword evidence="9" id="KW-0804">Transcription</keyword>
<dbReference type="CDD" id="cd17535">
    <property type="entry name" value="REC_NarL-like"/>
    <property type="match status" value="1"/>
</dbReference>
<feature type="domain" description="HTH luxR-type" evidence="12">
    <location>
        <begin position="527"/>
        <end position="592"/>
    </location>
</feature>
<dbReference type="InterPro" id="IPR005467">
    <property type="entry name" value="His_kinase_dom"/>
</dbReference>
<dbReference type="CDD" id="cd16917">
    <property type="entry name" value="HATPase_UhpB-NarQ-NarX-like"/>
    <property type="match status" value="1"/>
</dbReference>
<evidence type="ECO:0000256" key="3">
    <source>
        <dbReference type="ARBA" id="ARBA00022741"/>
    </source>
</evidence>
<evidence type="ECO:0000313" key="15">
    <source>
        <dbReference type="EMBL" id="RNB79711.1"/>
    </source>
</evidence>
<keyword evidence="11" id="KW-1133">Transmembrane helix</keyword>
<dbReference type="PROSITE" id="PS50109">
    <property type="entry name" value="HIS_KIN"/>
    <property type="match status" value="1"/>
</dbReference>
<protein>
    <submittedName>
        <fullName evidence="15">Response regulator</fullName>
    </submittedName>
</protein>
<evidence type="ECO:0000259" key="12">
    <source>
        <dbReference type="PROSITE" id="PS50043"/>
    </source>
</evidence>
<name>A0A3M8CWH8_9BACL</name>
<dbReference type="InterPro" id="IPR011006">
    <property type="entry name" value="CheY-like_superfamily"/>
</dbReference>
<dbReference type="GO" id="GO:0006355">
    <property type="term" value="P:regulation of DNA-templated transcription"/>
    <property type="evidence" value="ECO:0007669"/>
    <property type="project" value="InterPro"/>
</dbReference>
<proteinExistence type="predicted"/>
<keyword evidence="1 10" id="KW-0597">Phosphoprotein</keyword>
<keyword evidence="5" id="KW-0067">ATP-binding</keyword>
<dbReference type="InterPro" id="IPR036890">
    <property type="entry name" value="HATPase_C_sf"/>
</dbReference>
<dbReference type="SUPFAM" id="SSF46894">
    <property type="entry name" value="C-terminal effector domain of the bipartite response regulators"/>
    <property type="match status" value="1"/>
</dbReference>
<dbReference type="GO" id="GO:0046983">
    <property type="term" value="F:protein dimerization activity"/>
    <property type="evidence" value="ECO:0007669"/>
    <property type="project" value="InterPro"/>
</dbReference>
<dbReference type="GO" id="GO:0005524">
    <property type="term" value="F:ATP binding"/>
    <property type="evidence" value="ECO:0007669"/>
    <property type="project" value="UniProtKB-KW"/>
</dbReference>
<dbReference type="PANTHER" id="PTHR43214">
    <property type="entry name" value="TWO-COMPONENT RESPONSE REGULATOR"/>
    <property type="match status" value="1"/>
</dbReference>
<keyword evidence="11" id="KW-0812">Transmembrane</keyword>
<feature type="modified residue" description="4-aspartylphosphate" evidence="10">
    <location>
        <position position="433"/>
    </location>
</feature>
<dbReference type="InterPro" id="IPR016032">
    <property type="entry name" value="Sig_transdc_resp-reg_C-effctor"/>
</dbReference>
<feature type="transmembrane region" description="Helical" evidence="11">
    <location>
        <begin position="9"/>
        <end position="29"/>
    </location>
</feature>
<feature type="transmembrane region" description="Helical" evidence="11">
    <location>
        <begin position="87"/>
        <end position="103"/>
    </location>
</feature>
<dbReference type="Gene3D" id="3.40.50.2300">
    <property type="match status" value="1"/>
</dbReference>
<evidence type="ECO:0000256" key="5">
    <source>
        <dbReference type="ARBA" id="ARBA00022840"/>
    </source>
</evidence>
<evidence type="ECO:0000256" key="10">
    <source>
        <dbReference type="PROSITE-ProRule" id="PRU00169"/>
    </source>
</evidence>
<keyword evidence="11" id="KW-0472">Membrane</keyword>
<evidence type="ECO:0000256" key="6">
    <source>
        <dbReference type="ARBA" id="ARBA00023012"/>
    </source>
</evidence>
<dbReference type="PROSITE" id="PS50043">
    <property type="entry name" value="HTH_LUXR_2"/>
    <property type="match status" value="1"/>
</dbReference>
<evidence type="ECO:0000259" key="14">
    <source>
        <dbReference type="PROSITE" id="PS50110"/>
    </source>
</evidence>
<reference evidence="15 16" key="1">
    <citation type="submission" date="2018-10" db="EMBL/GenBank/DDBJ databases">
        <title>Phylogenomics of Brevibacillus.</title>
        <authorList>
            <person name="Dunlap C."/>
        </authorList>
    </citation>
    <scope>NUCLEOTIDE SEQUENCE [LARGE SCALE GENOMIC DNA]</scope>
    <source>
        <strain evidence="15 16">JCM 15716</strain>
    </source>
</reference>
<feature type="transmembrane region" description="Helical" evidence="11">
    <location>
        <begin position="132"/>
        <end position="152"/>
    </location>
</feature>
<dbReference type="PANTHER" id="PTHR43214:SF24">
    <property type="entry name" value="TRANSCRIPTIONAL REGULATORY PROTEIN NARL-RELATED"/>
    <property type="match status" value="1"/>
</dbReference>
<dbReference type="Proteomes" id="UP000271031">
    <property type="component" value="Unassembled WGS sequence"/>
</dbReference>
<dbReference type="GO" id="GO:0000155">
    <property type="term" value="F:phosphorelay sensor kinase activity"/>
    <property type="evidence" value="ECO:0007669"/>
    <property type="project" value="InterPro"/>
</dbReference>
<keyword evidence="16" id="KW-1185">Reference proteome</keyword>
<dbReference type="OrthoDB" id="9781904at2"/>
<dbReference type="Gene3D" id="3.30.565.10">
    <property type="entry name" value="Histidine kinase-like ATPase, C-terminal domain"/>
    <property type="match status" value="1"/>
</dbReference>